<proteinExistence type="inferred from homology"/>
<dbReference type="InterPro" id="IPR005804">
    <property type="entry name" value="FA_desaturase_dom"/>
</dbReference>
<dbReference type="AlphaFoldDB" id="A0AAV8WTD2"/>
<dbReference type="GO" id="GO:0020037">
    <property type="term" value="F:heme binding"/>
    <property type="evidence" value="ECO:0007669"/>
    <property type="project" value="UniProtKB-UniRule"/>
</dbReference>
<protein>
    <recommendedName>
        <fullName evidence="5">Cytochrome b5 heme-binding domain-containing protein</fullName>
    </recommendedName>
</protein>
<dbReference type="PROSITE" id="PS00191">
    <property type="entry name" value="CYTOCHROME_B5_1"/>
    <property type="match status" value="1"/>
</dbReference>
<keyword evidence="4" id="KW-0812">Transmembrane</keyword>
<dbReference type="Gene3D" id="3.10.120.10">
    <property type="entry name" value="Cytochrome b5-like heme/steroid binding domain"/>
    <property type="match status" value="1"/>
</dbReference>
<comment type="caution">
    <text evidence="4">Lacks conserved residue(s) required for the propagation of feature annotation.</text>
</comment>
<dbReference type="InterPro" id="IPR018506">
    <property type="entry name" value="Cyt_B5_heme-BS"/>
</dbReference>
<feature type="transmembrane region" description="Helical" evidence="4">
    <location>
        <begin position="142"/>
        <end position="162"/>
    </location>
</feature>
<evidence type="ECO:0000256" key="3">
    <source>
        <dbReference type="ARBA" id="ARBA00023004"/>
    </source>
</evidence>
<dbReference type="Pfam" id="PF00173">
    <property type="entry name" value="Cyt-b5"/>
    <property type="match status" value="1"/>
</dbReference>
<evidence type="ECO:0000313" key="7">
    <source>
        <dbReference type="Proteomes" id="UP001162156"/>
    </source>
</evidence>
<dbReference type="Pfam" id="PF00487">
    <property type="entry name" value="FA_desaturase"/>
    <property type="match status" value="1"/>
</dbReference>
<dbReference type="PANTHER" id="PTHR16740:SF1">
    <property type="entry name" value="CYTOCHROME B5-RELATED PROTEIN-RELATED"/>
    <property type="match status" value="1"/>
</dbReference>
<dbReference type="GO" id="GO:0046872">
    <property type="term" value="F:metal ion binding"/>
    <property type="evidence" value="ECO:0007669"/>
    <property type="project" value="UniProtKB-UniRule"/>
</dbReference>
<keyword evidence="4" id="KW-1133">Transmembrane helix</keyword>
<evidence type="ECO:0000256" key="1">
    <source>
        <dbReference type="ARBA" id="ARBA00022617"/>
    </source>
</evidence>
<dbReference type="InterPro" id="IPR001199">
    <property type="entry name" value="Cyt_B5-like_heme/steroid-bd"/>
</dbReference>
<dbReference type="PANTHER" id="PTHR16740">
    <property type="entry name" value="CYTOCHROME B5-RELATED PROTEIN-RELATED"/>
    <property type="match status" value="1"/>
</dbReference>
<dbReference type="Proteomes" id="UP001162156">
    <property type="component" value="Unassembled WGS sequence"/>
</dbReference>
<keyword evidence="2 4" id="KW-0479">Metal-binding</keyword>
<keyword evidence="4" id="KW-0472">Membrane</keyword>
<evidence type="ECO:0000313" key="6">
    <source>
        <dbReference type="EMBL" id="KAJ8929852.1"/>
    </source>
</evidence>
<dbReference type="EMBL" id="JANEYF010004857">
    <property type="protein sequence ID" value="KAJ8929852.1"/>
    <property type="molecule type" value="Genomic_DNA"/>
</dbReference>
<feature type="transmembrane region" description="Helical" evidence="4">
    <location>
        <begin position="246"/>
        <end position="266"/>
    </location>
</feature>
<gene>
    <name evidence="6" type="ORF">NQ314_017456</name>
</gene>
<comment type="caution">
    <text evidence="6">The sequence shown here is derived from an EMBL/GenBank/DDBJ whole genome shotgun (WGS) entry which is preliminary data.</text>
</comment>
<dbReference type="SMART" id="SM01117">
    <property type="entry name" value="Cyt-b5"/>
    <property type="match status" value="1"/>
</dbReference>
<dbReference type="PROSITE" id="PS50255">
    <property type="entry name" value="CYTOCHROME_B5_2"/>
    <property type="match status" value="1"/>
</dbReference>
<dbReference type="SUPFAM" id="SSF55856">
    <property type="entry name" value="Cytochrome b5-like heme/steroid binding domain"/>
    <property type="match status" value="1"/>
</dbReference>
<keyword evidence="3 4" id="KW-0408">Iron</keyword>
<evidence type="ECO:0000256" key="2">
    <source>
        <dbReference type="ARBA" id="ARBA00022723"/>
    </source>
</evidence>
<keyword evidence="1 4" id="KW-0349">Heme</keyword>
<evidence type="ECO:0000259" key="5">
    <source>
        <dbReference type="PROSITE" id="PS50255"/>
    </source>
</evidence>
<sequence length="442" mass="51180">MPPQSEYVPRSTLGIVPPATRIKGAALSVNLWLDEKKDTDGAEGLWRVHDGIYDLTDFVKKHPGGEDWLVLTKGTDITEAFEVHHITSLPEETLKKYFVKNSKTKRNAPFTFKEDGFYKTLKREIQKVLKTIPKQPTNNSNFFTDSLLFFLFLFSTLTVRYWSYGLGVVAGIFLGMLTIAAHNYVHRKDNLRMYYIQFALNQVREFRISHILSHHLHTNTIDDLEMSMIEPILQYMPIYKSPIRRYGQCVILAPLVWLTFFHAAFIKRLIQAYFCRGKNLRLTDLSSFILPTAMYIFGGHSLLESLWMWIFIVFVGSLHFAFVGLHAAHHHPDIFHDGDTPRAVQDYDWGISQLDAVMDRKEINGSHFLVLTNFGDHALHHLFPTLDHGTLEFLYPTFKEVLKKFDIDLRMVSQWDTITGGFQQLVRTEPNPNPPDLKKYKN</sequence>
<dbReference type="InterPro" id="IPR036400">
    <property type="entry name" value="Cyt_B5-like_heme/steroid_sf"/>
</dbReference>
<feature type="transmembrane region" description="Helical" evidence="4">
    <location>
        <begin position="306"/>
        <end position="325"/>
    </location>
</feature>
<accession>A0AAV8WTD2</accession>
<dbReference type="GO" id="GO:0006629">
    <property type="term" value="P:lipid metabolic process"/>
    <property type="evidence" value="ECO:0007669"/>
    <property type="project" value="InterPro"/>
</dbReference>
<organism evidence="6 7">
    <name type="scientific">Rhamnusium bicolor</name>
    <dbReference type="NCBI Taxonomy" id="1586634"/>
    <lineage>
        <taxon>Eukaryota</taxon>
        <taxon>Metazoa</taxon>
        <taxon>Ecdysozoa</taxon>
        <taxon>Arthropoda</taxon>
        <taxon>Hexapoda</taxon>
        <taxon>Insecta</taxon>
        <taxon>Pterygota</taxon>
        <taxon>Neoptera</taxon>
        <taxon>Endopterygota</taxon>
        <taxon>Coleoptera</taxon>
        <taxon>Polyphaga</taxon>
        <taxon>Cucujiformia</taxon>
        <taxon>Chrysomeloidea</taxon>
        <taxon>Cerambycidae</taxon>
        <taxon>Lepturinae</taxon>
        <taxon>Rhagiini</taxon>
        <taxon>Rhamnusium</taxon>
    </lineage>
</organism>
<keyword evidence="7" id="KW-1185">Reference proteome</keyword>
<evidence type="ECO:0000256" key="4">
    <source>
        <dbReference type="RuleBase" id="RU362121"/>
    </source>
</evidence>
<reference evidence="6" key="1">
    <citation type="journal article" date="2023" name="Insect Mol. Biol.">
        <title>Genome sequencing provides insights into the evolution of gene families encoding plant cell wall-degrading enzymes in longhorned beetles.</title>
        <authorList>
            <person name="Shin N.R."/>
            <person name="Okamura Y."/>
            <person name="Kirsch R."/>
            <person name="Pauchet Y."/>
        </authorList>
    </citation>
    <scope>NUCLEOTIDE SEQUENCE</scope>
    <source>
        <strain evidence="6">RBIC_L_NR</strain>
    </source>
</reference>
<name>A0AAV8WTD2_9CUCU</name>
<comment type="similarity">
    <text evidence="4">Belongs to the cytochrome b5 family.</text>
</comment>
<feature type="domain" description="Cytochrome b5 heme-binding" evidence="5">
    <location>
        <begin position="35"/>
        <end position="103"/>
    </location>
</feature>
<feature type="transmembrane region" description="Helical" evidence="4">
    <location>
        <begin position="168"/>
        <end position="185"/>
    </location>
</feature>
<dbReference type="InterPro" id="IPR053100">
    <property type="entry name" value="Cytochrome_b5-related"/>
</dbReference>